<protein>
    <submittedName>
        <fullName evidence="1">Uncharacterized protein</fullName>
    </submittedName>
</protein>
<name>H0EIJ8_GLAL7</name>
<gene>
    <name evidence="1" type="ORF">M7I_2357</name>
</gene>
<evidence type="ECO:0000313" key="2">
    <source>
        <dbReference type="Proteomes" id="UP000005446"/>
    </source>
</evidence>
<organism evidence="1 2">
    <name type="scientific">Glarea lozoyensis (strain ATCC 74030 / MF5533)</name>
    <dbReference type="NCBI Taxonomy" id="1104152"/>
    <lineage>
        <taxon>Eukaryota</taxon>
        <taxon>Fungi</taxon>
        <taxon>Dikarya</taxon>
        <taxon>Ascomycota</taxon>
        <taxon>Pezizomycotina</taxon>
        <taxon>Leotiomycetes</taxon>
        <taxon>Helotiales</taxon>
        <taxon>Helotiaceae</taxon>
        <taxon>Glarea</taxon>
    </lineage>
</organism>
<comment type="caution">
    <text evidence="1">The sequence shown here is derived from an EMBL/GenBank/DDBJ whole genome shotgun (WGS) entry which is preliminary data.</text>
</comment>
<dbReference type="HOGENOM" id="CLU_2441060_0_0_1"/>
<dbReference type="EMBL" id="AGUE01000047">
    <property type="protein sequence ID" value="EHL01719.1"/>
    <property type="molecule type" value="Genomic_DNA"/>
</dbReference>
<dbReference type="InParanoid" id="H0EIJ8"/>
<dbReference type="AlphaFoldDB" id="H0EIJ8"/>
<accession>H0EIJ8</accession>
<sequence length="90" mass="10570">MAARREFRLRLSKGEPLRDRIYSEALIMSNPITVCSITESHDDDSYYDDELEDKDDEGRTVYEEKFIVTSSCYPTRRTGFRSSPSQQNHR</sequence>
<reference evidence="1 2" key="1">
    <citation type="journal article" date="2012" name="Eukaryot. Cell">
        <title>Genome sequence of the fungus Glarea lozoyensis: the first genome sequence of a species from the Helotiaceae family.</title>
        <authorList>
            <person name="Youssar L."/>
            <person name="Gruening B.A."/>
            <person name="Erxleben A."/>
            <person name="Guenther S."/>
            <person name="Huettel W."/>
        </authorList>
    </citation>
    <scope>NUCLEOTIDE SEQUENCE [LARGE SCALE GENOMIC DNA]</scope>
    <source>
        <strain evidence="2">ATCC 74030 / MF5533</strain>
    </source>
</reference>
<keyword evidence="2" id="KW-1185">Reference proteome</keyword>
<dbReference type="Proteomes" id="UP000005446">
    <property type="component" value="Unassembled WGS sequence"/>
</dbReference>
<proteinExistence type="predicted"/>
<evidence type="ECO:0000313" key="1">
    <source>
        <dbReference type="EMBL" id="EHL01719.1"/>
    </source>
</evidence>